<dbReference type="InterPro" id="IPR005467">
    <property type="entry name" value="His_kinase_dom"/>
</dbReference>
<dbReference type="InterPro" id="IPR050428">
    <property type="entry name" value="TCS_sensor_his_kinase"/>
</dbReference>
<dbReference type="PANTHER" id="PTHR45436:SF1">
    <property type="entry name" value="SENSOR PROTEIN QSEC"/>
    <property type="match status" value="1"/>
</dbReference>
<dbReference type="PROSITE" id="PS50109">
    <property type="entry name" value="HIS_KIN"/>
    <property type="match status" value="1"/>
</dbReference>
<reference evidence="14" key="1">
    <citation type="submission" date="2022-03" db="EMBL/GenBank/DDBJ databases">
        <authorList>
            <person name="Woo C.Y."/>
        </authorList>
    </citation>
    <scope>NUCLEOTIDE SEQUENCE</scope>
    <source>
        <strain evidence="14">CYS-02</strain>
    </source>
</reference>
<dbReference type="CDD" id="cd00075">
    <property type="entry name" value="HATPase"/>
    <property type="match status" value="1"/>
</dbReference>
<evidence type="ECO:0000256" key="1">
    <source>
        <dbReference type="ARBA" id="ARBA00000085"/>
    </source>
</evidence>
<name>A0A9X2APB5_9BURK</name>
<keyword evidence="10 11" id="KW-0472">Membrane</keyword>
<evidence type="ECO:0000256" key="2">
    <source>
        <dbReference type="ARBA" id="ARBA00004370"/>
    </source>
</evidence>
<dbReference type="SMART" id="SM00388">
    <property type="entry name" value="HisKA"/>
    <property type="match status" value="1"/>
</dbReference>
<keyword evidence="4" id="KW-0597">Phosphoprotein</keyword>
<dbReference type="PRINTS" id="PR00344">
    <property type="entry name" value="BCTRLSENSOR"/>
</dbReference>
<dbReference type="GO" id="GO:0005886">
    <property type="term" value="C:plasma membrane"/>
    <property type="evidence" value="ECO:0007669"/>
    <property type="project" value="TreeGrafter"/>
</dbReference>
<dbReference type="CDD" id="cd00082">
    <property type="entry name" value="HisKA"/>
    <property type="match status" value="1"/>
</dbReference>
<evidence type="ECO:0000259" key="12">
    <source>
        <dbReference type="PROSITE" id="PS50109"/>
    </source>
</evidence>
<evidence type="ECO:0000256" key="4">
    <source>
        <dbReference type="ARBA" id="ARBA00022553"/>
    </source>
</evidence>
<evidence type="ECO:0000256" key="11">
    <source>
        <dbReference type="SAM" id="Phobius"/>
    </source>
</evidence>
<dbReference type="Gene3D" id="3.30.565.10">
    <property type="entry name" value="Histidine kinase-like ATPase, C-terminal domain"/>
    <property type="match status" value="1"/>
</dbReference>
<keyword evidence="9" id="KW-0902">Two-component regulatory system</keyword>
<accession>A0A9X2APB5</accession>
<evidence type="ECO:0000256" key="7">
    <source>
        <dbReference type="ARBA" id="ARBA00022777"/>
    </source>
</evidence>
<evidence type="ECO:0000313" key="15">
    <source>
        <dbReference type="Proteomes" id="UP001139447"/>
    </source>
</evidence>
<dbReference type="InterPro" id="IPR004358">
    <property type="entry name" value="Sig_transdc_His_kin-like_C"/>
</dbReference>
<protein>
    <recommendedName>
        <fullName evidence="3">histidine kinase</fullName>
        <ecNumber evidence="3">2.7.13.3</ecNumber>
    </recommendedName>
</protein>
<dbReference type="Pfam" id="PF08521">
    <property type="entry name" value="2CSK_N"/>
    <property type="match status" value="1"/>
</dbReference>
<dbReference type="PANTHER" id="PTHR45436">
    <property type="entry name" value="SENSOR HISTIDINE KINASE YKOH"/>
    <property type="match status" value="1"/>
</dbReference>
<dbReference type="SUPFAM" id="SSF55874">
    <property type="entry name" value="ATPase domain of HSP90 chaperone/DNA topoisomerase II/histidine kinase"/>
    <property type="match status" value="1"/>
</dbReference>
<gene>
    <name evidence="14" type="ORF">MMF98_20665</name>
</gene>
<dbReference type="InterPro" id="IPR036890">
    <property type="entry name" value="HATPase_C_sf"/>
</dbReference>
<dbReference type="EMBL" id="JALGBI010000003">
    <property type="protein sequence ID" value="MCJ0765633.1"/>
    <property type="molecule type" value="Genomic_DNA"/>
</dbReference>
<evidence type="ECO:0000256" key="6">
    <source>
        <dbReference type="ARBA" id="ARBA00022692"/>
    </source>
</evidence>
<organism evidence="14 15">
    <name type="scientific">Variovorax terrae</name>
    <dbReference type="NCBI Taxonomy" id="2923278"/>
    <lineage>
        <taxon>Bacteria</taxon>
        <taxon>Pseudomonadati</taxon>
        <taxon>Pseudomonadota</taxon>
        <taxon>Betaproteobacteria</taxon>
        <taxon>Burkholderiales</taxon>
        <taxon>Comamonadaceae</taxon>
        <taxon>Variovorax</taxon>
    </lineage>
</organism>
<evidence type="ECO:0000313" key="14">
    <source>
        <dbReference type="EMBL" id="MCJ0765633.1"/>
    </source>
</evidence>
<feature type="domain" description="HAMP" evidence="13">
    <location>
        <begin position="190"/>
        <end position="242"/>
    </location>
</feature>
<dbReference type="Proteomes" id="UP001139447">
    <property type="component" value="Unassembled WGS sequence"/>
</dbReference>
<dbReference type="InterPro" id="IPR013727">
    <property type="entry name" value="2CSK_N"/>
</dbReference>
<evidence type="ECO:0000256" key="8">
    <source>
        <dbReference type="ARBA" id="ARBA00022989"/>
    </source>
</evidence>
<keyword evidence="8 11" id="KW-1133">Transmembrane helix</keyword>
<dbReference type="GO" id="GO:0000155">
    <property type="term" value="F:phosphorelay sensor kinase activity"/>
    <property type="evidence" value="ECO:0007669"/>
    <property type="project" value="InterPro"/>
</dbReference>
<keyword evidence="6 11" id="KW-0812">Transmembrane</keyword>
<proteinExistence type="predicted"/>
<keyword evidence="5" id="KW-0808">Transferase</keyword>
<sequence>MNPAARPEGERGPKPSLRTRVLQHVMLPLALTWLIGTVVAVGIANFFTQQAFDRSLLDDAYSVASRVHLHGDRLELALTQREVGAVLFDQVETMYFAVRLPDGSLVAGHAGLQTPPLLDETAYRFSDISYQGKNLRAVTLHRLEPLEFDVVMAQTTLSRNALLRRLLTYSIVPQVLLLLLLAAWLHRAIQRDLAPLARLQQAVEQRDARDLTPVPVSASTRDVERLGTAINSLLERVGQGVRAQREFAGNVAHELRTPLAGIRALTEYGLAQAEPEVWREQLQRIAGSQTRASHLVDQLLALALADEAQTGLPLAPVQLDELVHAVVLRHLPGADAAGVDLGARGLDDPVWVEGHAALIEGILNNLIDNALRYGRYGADAAHVTVALQREGERVALSVVDNGPGIPADEQRRLMQRWAQGGAGERLGQGAGLGLAIVARYAQLLNARLELAGGPDGHGLRASVVFAAAAPPA</sequence>
<keyword evidence="7 14" id="KW-0418">Kinase</keyword>
<evidence type="ECO:0000259" key="13">
    <source>
        <dbReference type="PROSITE" id="PS50885"/>
    </source>
</evidence>
<comment type="caution">
    <text evidence="14">The sequence shown here is derived from an EMBL/GenBank/DDBJ whole genome shotgun (WGS) entry which is preliminary data.</text>
</comment>
<dbReference type="Pfam" id="PF00512">
    <property type="entry name" value="HisKA"/>
    <property type="match status" value="1"/>
</dbReference>
<dbReference type="Gene3D" id="1.10.287.130">
    <property type="match status" value="1"/>
</dbReference>
<dbReference type="InterPro" id="IPR003594">
    <property type="entry name" value="HATPase_dom"/>
</dbReference>
<dbReference type="InterPro" id="IPR003661">
    <property type="entry name" value="HisK_dim/P_dom"/>
</dbReference>
<comment type="subcellular location">
    <subcellularLocation>
        <location evidence="2">Membrane</location>
    </subcellularLocation>
</comment>
<feature type="transmembrane region" description="Helical" evidence="11">
    <location>
        <begin position="166"/>
        <end position="185"/>
    </location>
</feature>
<dbReference type="EC" id="2.7.13.3" evidence="3"/>
<comment type="catalytic activity">
    <reaction evidence="1">
        <text>ATP + protein L-histidine = ADP + protein N-phospho-L-histidine.</text>
        <dbReference type="EC" id="2.7.13.3"/>
    </reaction>
</comment>
<keyword evidence="15" id="KW-1185">Reference proteome</keyword>
<dbReference type="Pfam" id="PF02518">
    <property type="entry name" value="HATPase_c"/>
    <property type="match status" value="1"/>
</dbReference>
<evidence type="ECO:0000256" key="9">
    <source>
        <dbReference type="ARBA" id="ARBA00023012"/>
    </source>
</evidence>
<dbReference type="SUPFAM" id="SSF47384">
    <property type="entry name" value="Homodimeric domain of signal transducing histidine kinase"/>
    <property type="match status" value="1"/>
</dbReference>
<dbReference type="PROSITE" id="PS50885">
    <property type="entry name" value="HAMP"/>
    <property type="match status" value="1"/>
</dbReference>
<evidence type="ECO:0000256" key="5">
    <source>
        <dbReference type="ARBA" id="ARBA00022679"/>
    </source>
</evidence>
<evidence type="ECO:0000256" key="3">
    <source>
        <dbReference type="ARBA" id="ARBA00012438"/>
    </source>
</evidence>
<feature type="transmembrane region" description="Helical" evidence="11">
    <location>
        <begin position="25"/>
        <end position="47"/>
    </location>
</feature>
<dbReference type="InterPro" id="IPR036097">
    <property type="entry name" value="HisK_dim/P_sf"/>
</dbReference>
<feature type="domain" description="Histidine kinase" evidence="12">
    <location>
        <begin position="250"/>
        <end position="469"/>
    </location>
</feature>
<evidence type="ECO:0000256" key="10">
    <source>
        <dbReference type="ARBA" id="ARBA00023136"/>
    </source>
</evidence>
<dbReference type="SMART" id="SM00387">
    <property type="entry name" value="HATPase_c"/>
    <property type="match status" value="1"/>
</dbReference>
<dbReference type="InterPro" id="IPR003660">
    <property type="entry name" value="HAMP_dom"/>
</dbReference>
<dbReference type="AlphaFoldDB" id="A0A9X2APB5"/>